<sequence length="305" mass="34324">MPRINGKIVRQAKGISALLPPLLPANRDINRALLELKWIKEELPKCQWVSGVNRRLKLEPLQYILGSQPFGDLNIICRKGVLIPRWETEEWCTKLGNLLQKEKFGGHGIVDACTGSGCIPLLLTHKLASVNLHANVCGFDVSREAITLAQENLISNERSYLEGSRKVSFQVGDIADPNVIFKLPVSKIDLITANPPYIPLDDFKKSVLHSGVEKSVRRYEPQLALIGDITPYEQLLDNLVIPSGARGFVFEVGYYKQVEIVRNLLDSNWAVGYMRDSTNRVRCVVGWKLHTDFKILERLCNAVLK</sequence>
<keyword evidence="3" id="KW-0949">S-adenosyl-L-methionine</keyword>
<evidence type="ECO:0000313" key="5">
    <source>
        <dbReference type="EMBL" id="CCG23072.1"/>
    </source>
</evidence>
<dbReference type="GeneID" id="14540540"/>
<keyword evidence="6" id="KW-1185">Reference proteome</keyword>
<dbReference type="OrthoDB" id="269872at2759"/>
<dbReference type="SUPFAM" id="SSF53335">
    <property type="entry name" value="S-adenosyl-L-methionine-dependent methyltransferases"/>
    <property type="match status" value="1"/>
</dbReference>
<evidence type="ECO:0000256" key="2">
    <source>
        <dbReference type="ARBA" id="ARBA00022679"/>
    </source>
</evidence>
<gene>
    <name evidence="5" type="ORF">CORT_0D02240</name>
</gene>
<dbReference type="PANTHER" id="PTHR18895:SF74">
    <property type="entry name" value="MTRF1L RELEASE FACTOR GLUTAMINE METHYLTRANSFERASE"/>
    <property type="match status" value="1"/>
</dbReference>
<evidence type="ECO:0000256" key="1">
    <source>
        <dbReference type="ARBA" id="ARBA00022603"/>
    </source>
</evidence>
<proteinExistence type="predicted"/>
<dbReference type="CDD" id="cd02440">
    <property type="entry name" value="AdoMet_MTases"/>
    <property type="match status" value="1"/>
</dbReference>
<dbReference type="InterPro" id="IPR004556">
    <property type="entry name" value="HemK-like"/>
</dbReference>
<dbReference type="GO" id="GO:0008276">
    <property type="term" value="F:protein methyltransferase activity"/>
    <property type="evidence" value="ECO:0007669"/>
    <property type="project" value="InterPro"/>
</dbReference>
<dbReference type="eggNOG" id="KOG2904">
    <property type="taxonomic scope" value="Eukaryota"/>
</dbReference>
<dbReference type="NCBIfam" id="TIGR00536">
    <property type="entry name" value="hemK_fam"/>
    <property type="match status" value="1"/>
</dbReference>
<evidence type="ECO:0000313" key="6">
    <source>
        <dbReference type="Proteomes" id="UP000005018"/>
    </source>
</evidence>
<organism evidence="5 6">
    <name type="scientific">Candida orthopsilosis (strain 90-125)</name>
    <name type="common">Yeast</name>
    <dbReference type="NCBI Taxonomy" id="1136231"/>
    <lineage>
        <taxon>Eukaryota</taxon>
        <taxon>Fungi</taxon>
        <taxon>Dikarya</taxon>
        <taxon>Ascomycota</taxon>
        <taxon>Saccharomycotina</taxon>
        <taxon>Pichiomycetes</taxon>
        <taxon>Debaryomycetaceae</taxon>
        <taxon>Candida/Lodderomyces clade</taxon>
        <taxon>Candida</taxon>
    </lineage>
</organism>
<keyword evidence="2" id="KW-0808">Transferase</keyword>
<dbReference type="Pfam" id="PF13847">
    <property type="entry name" value="Methyltransf_31"/>
    <property type="match status" value="1"/>
</dbReference>
<dbReference type="Proteomes" id="UP000005018">
    <property type="component" value="Chromosome 4"/>
</dbReference>
<dbReference type="PANTHER" id="PTHR18895">
    <property type="entry name" value="HEMK METHYLTRANSFERASE"/>
    <property type="match status" value="1"/>
</dbReference>
<dbReference type="Gene3D" id="3.40.50.150">
    <property type="entry name" value="Vaccinia Virus protein VP39"/>
    <property type="match status" value="1"/>
</dbReference>
<dbReference type="HOGENOM" id="CLU_018398_0_2_1"/>
<dbReference type="RefSeq" id="XP_003869208.1">
    <property type="nucleotide sequence ID" value="XM_003869159.1"/>
</dbReference>
<dbReference type="KEGG" id="cot:CORT_0D02240"/>
<accession>H8X4X9</accession>
<name>H8X4X9_CANO9</name>
<dbReference type="InterPro" id="IPR029063">
    <property type="entry name" value="SAM-dependent_MTases_sf"/>
</dbReference>
<reference evidence="5 6" key="1">
    <citation type="journal article" date="2012" name="PLoS ONE">
        <title>Sequence and analysis of the genome of the pathogenic yeast Candida orthopsilosis.</title>
        <authorList>
            <person name="Riccombeni A."/>
            <person name="Vidanes G."/>
            <person name="Proux-Wera E."/>
            <person name="Wolfe K.H."/>
            <person name="Butler G."/>
        </authorList>
    </citation>
    <scope>NUCLEOTIDE SEQUENCE [LARGE SCALE GENOMIC DNA]</scope>
    <source>
        <strain evidence="5 6">Co 90-125</strain>
    </source>
</reference>
<dbReference type="InterPro" id="IPR025714">
    <property type="entry name" value="Methyltranfer_dom"/>
</dbReference>
<feature type="domain" description="Methyltransferase" evidence="4">
    <location>
        <begin position="109"/>
        <end position="194"/>
    </location>
</feature>
<dbReference type="InterPro" id="IPR050320">
    <property type="entry name" value="N5-glutamine_MTase"/>
</dbReference>
<evidence type="ECO:0000259" key="4">
    <source>
        <dbReference type="Pfam" id="PF13847"/>
    </source>
</evidence>
<protein>
    <submittedName>
        <fullName evidence="5">Mtq1 protein</fullName>
    </submittedName>
</protein>
<evidence type="ECO:0000256" key="3">
    <source>
        <dbReference type="ARBA" id="ARBA00022691"/>
    </source>
</evidence>
<dbReference type="EMBL" id="HE681722">
    <property type="protein sequence ID" value="CCG23072.1"/>
    <property type="molecule type" value="Genomic_DNA"/>
</dbReference>
<dbReference type="AlphaFoldDB" id="H8X4X9"/>
<dbReference type="GO" id="GO:0005739">
    <property type="term" value="C:mitochondrion"/>
    <property type="evidence" value="ECO:0007669"/>
    <property type="project" value="TreeGrafter"/>
</dbReference>
<keyword evidence="1" id="KW-0489">Methyltransferase</keyword>
<dbReference type="GO" id="GO:0032259">
    <property type="term" value="P:methylation"/>
    <property type="evidence" value="ECO:0007669"/>
    <property type="project" value="UniProtKB-KW"/>
</dbReference>